<reference evidence="2 3" key="1">
    <citation type="submission" date="2019-11" db="EMBL/GenBank/DDBJ databases">
        <title>Comparative genomics of hydrocarbon-degrading Desulfosarcina strains.</title>
        <authorList>
            <person name="Watanabe M."/>
            <person name="Kojima H."/>
            <person name="Fukui M."/>
        </authorList>
    </citation>
    <scope>NUCLEOTIDE SEQUENCE [LARGE SCALE GENOMIC DNA]</scope>
    <source>
        <strain evidence="2 3">PP31</strain>
    </source>
</reference>
<dbReference type="Proteomes" id="UP000427769">
    <property type="component" value="Chromosome"/>
</dbReference>
<dbReference type="KEGG" id="dwd:DSCW_19600"/>
<keyword evidence="3" id="KW-1185">Reference proteome</keyword>
<organism evidence="2 3">
    <name type="scientific">Desulfosarcina widdelii</name>
    <dbReference type="NCBI Taxonomy" id="947919"/>
    <lineage>
        <taxon>Bacteria</taxon>
        <taxon>Pseudomonadati</taxon>
        <taxon>Thermodesulfobacteriota</taxon>
        <taxon>Desulfobacteria</taxon>
        <taxon>Desulfobacterales</taxon>
        <taxon>Desulfosarcinaceae</taxon>
        <taxon>Desulfosarcina</taxon>
    </lineage>
</organism>
<accession>A0A5K7Z3J1</accession>
<name>A0A5K7Z3J1_9BACT</name>
<evidence type="ECO:0000313" key="2">
    <source>
        <dbReference type="EMBL" id="BBO74543.1"/>
    </source>
</evidence>
<evidence type="ECO:0000313" key="3">
    <source>
        <dbReference type="Proteomes" id="UP000427769"/>
    </source>
</evidence>
<protein>
    <submittedName>
        <fullName evidence="2">Uncharacterized protein</fullName>
    </submittedName>
</protein>
<evidence type="ECO:0000256" key="1">
    <source>
        <dbReference type="SAM" id="MobiDB-lite"/>
    </source>
</evidence>
<gene>
    <name evidence="2" type="ORF">DSCW_19600</name>
</gene>
<dbReference type="EMBL" id="AP021875">
    <property type="protein sequence ID" value="BBO74543.1"/>
    <property type="molecule type" value="Genomic_DNA"/>
</dbReference>
<sequence>MENRVAVITIWHGGKNVREGRATPIVHQDPDRVWELTWLAYRDRRADRHRGERGAGGTHCDLMSEDGAI</sequence>
<feature type="region of interest" description="Disordered" evidence="1">
    <location>
        <begin position="47"/>
        <end position="69"/>
    </location>
</feature>
<proteinExistence type="predicted"/>
<dbReference type="AlphaFoldDB" id="A0A5K7Z3J1"/>